<dbReference type="InParanoid" id="A0A0D1XKG0"/>
<feature type="coiled-coil region" evidence="1">
    <location>
        <begin position="55"/>
        <end position="148"/>
    </location>
</feature>
<dbReference type="RefSeq" id="XP_016212685.1">
    <property type="nucleotide sequence ID" value="XM_016359436.1"/>
</dbReference>
<reference evidence="2 3" key="1">
    <citation type="submission" date="2015-01" db="EMBL/GenBank/DDBJ databases">
        <title>The Genome Sequence of Ochroconis gallopava CBS43764.</title>
        <authorList>
            <consortium name="The Broad Institute Genomics Platform"/>
            <person name="Cuomo C."/>
            <person name="de Hoog S."/>
            <person name="Gorbushina A."/>
            <person name="Stielow B."/>
            <person name="Teixiera M."/>
            <person name="Abouelleil A."/>
            <person name="Chapman S.B."/>
            <person name="Priest M."/>
            <person name="Young S.K."/>
            <person name="Wortman J."/>
            <person name="Nusbaum C."/>
            <person name="Birren B."/>
        </authorList>
    </citation>
    <scope>NUCLEOTIDE SEQUENCE [LARGE SCALE GENOMIC DNA]</scope>
    <source>
        <strain evidence="2 3">CBS 43764</strain>
    </source>
</reference>
<evidence type="ECO:0000256" key="1">
    <source>
        <dbReference type="SAM" id="Coils"/>
    </source>
</evidence>
<keyword evidence="3" id="KW-1185">Reference proteome</keyword>
<accession>A0A0D1XKG0</accession>
<proteinExistence type="predicted"/>
<dbReference type="EMBL" id="KN847547">
    <property type="protein sequence ID" value="KIW02816.1"/>
    <property type="molecule type" value="Genomic_DNA"/>
</dbReference>
<evidence type="ECO:0000313" key="3">
    <source>
        <dbReference type="Proteomes" id="UP000053259"/>
    </source>
</evidence>
<sequence length="244" mass="27730">MNNVSFQSDGDIHDFFTRWTDQLIKKQDLLTKQLSSAQVEVDELKTLISIRDEDIEKLQTKVKCLRRKSQNCIQARTLKDEVASLKEQVTDLTERVAIANKIALSHKQNFDEKCAQLSRIRQSKMEERKRFEDRVQELELKIKSLTSRLLSKSPNSFDIPSPRPYISTLSKAIGRNIPESEATSVPNSSNSVHQHNSFCLSLETAARTMVQQGAGLVKGFGDVSLALLKLKEVLDEKNTKQEEL</sequence>
<evidence type="ECO:0000313" key="2">
    <source>
        <dbReference type="EMBL" id="KIW02816.1"/>
    </source>
</evidence>
<dbReference type="AlphaFoldDB" id="A0A0D1XKG0"/>
<gene>
    <name evidence="2" type="ORF">PV09_05874</name>
</gene>
<protein>
    <submittedName>
        <fullName evidence="2">Uncharacterized protein</fullName>
    </submittedName>
</protein>
<dbReference type="GeneID" id="27313847"/>
<dbReference type="Gene3D" id="1.20.58.60">
    <property type="match status" value="1"/>
</dbReference>
<organism evidence="2 3">
    <name type="scientific">Verruconis gallopava</name>
    <dbReference type="NCBI Taxonomy" id="253628"/>
    <lineage>
        <taxon>Eukaryota</taxon>
        <taxon>Fungi</taxon>
        <taxon>Dikarya</taxon>
        <taxon>Ascomycota</taxon>
        <taxon>Pezizomycotina</taxon>
        <taxon>Dothideomycetes</taxon>
        <taxon>Pleosporomycetidae</taxon>
        <taxon>Venturiales</taxon>
        <taxon>Sympoventuriaceae</taxon>
        <taxon>Verruconis</taxon>
    </lineage>
</organism>
<keyword evidence="1" id="KW-0175">Coiled coil</keyword>
<name>A0A0D1XKG0_9PEZI</name>
<dbReference type="VEuPathDB" id="FungiDB:PV09_05874"/>
<dbReference type="HOGENOM" id="CLU_1138761_0_0_1"/>
<dbReference type="Proteomes" id="UP000053259">
    <property type="component" value="Unassembled WGS sequence"/>
</dbReference>